<dbReference type="InterPro" id="IPR011009">
    <property type="entry name" value="Kinase-like_dom_sf"/>
</dbReference>
<dbReference type="InterPro" id="IPR000719">
    <property type="entry name" value="Prot_kinase_dom"/>
</dbReference>
<evidence type="ECO:0000313" key="14">
    <source>
        <dbReference type="Proteomes" id="UP000703269"/>
    </source>
</evidence>
<dbReference type="FunFam" id="1.10.510.10:FF:000499">
    <property type="entry name" value="Serine/threonine-protein kinase KIC1"/>
    <property type="match status" value="1"/>
</dbReference>
<dbReference type="PROSITE" id="PS00107">
    <property type="entry name" value="PROTEIN_KINASE_ATP"/>
    <property type="match status" value="1"/>
</dbReference>
<reference evidence="13 14" key="1">
    <citation type="submission" date="2021-08" db="EMBL/GenBank/DDBJ databases">
        <title>Draft Genome Sequence of Phanerochaete sordida strain YK-624.</title>
        <authorList>
            <person name="Mori T."/>
            <person name="Dohra H."/>
            <person name="Suzuki T."/>
            <person name="Kawagishi H."/>
            <person name="Hirai H."/>
        </authorList>
    </citation>
    <scope>NUCLEOTIDE SEQUENCE [LARGE SCALE GENOMIC DNA]</scope>
    <source>
        <strain evidence="13 14">YK-624</strain>
    </source>
</reference>
<comment type="caution">
    <text evidence="13">The sequence shown here is derived from an EMBL/GenBank/DDBJ whole genome shotgun (WGS) entry which is preliminary data.</text>
</comment>
<dbReference type="GO" id="GO:0004674">
    <property type="term" value="F:protein serine/threonine kinase activity"/>
    <property type="evidence" value="ECO:0007669"/>
    <property type="project" value="UniProtKB-KW"/>
</dbReference>
<feature type="compositionally biased region" description="Polar residues" evidence="11">
    <location>
        <begin position="599"/>
        <end position="613"/>
    </location>
</feature>
<dbReference type="Proteomes" id="UP000703269">
    <property type="component" value="Unassembled WGS sequence"/>
</dbReference>
<gene>
    <name evidence="13" type="ORF">PsYK624_116290</name>
</gene>
<feature type="region of interest" description="Disordered" evidence="11">
    <location>
        <begin position="709"/>
        <end position="736"/>
    </location>
</feature>
<evidence type="ECO:0000256" key="4">
    <source>
        <dbReference type="ARBA" id="ARBA00022679"/>
    </source>
</evidence>
<name>A0A9P3GKZ3_9APHY</name>
<accession>A0A9P3GKZ3</accession>
<dbReference type="InterPro" id="IPR050629">
    <property type="entry name" value="STE20/SPS1-PAK"/>
</dbReference>
<proteinExistence type="inferred from homology"/>
<evidence type="ECO:0000256" key="8">
    <source>
        <dbReference type="ARBA" id="ARBA00047899"/>
    </source>
</evidence>
<comment type="similarity">
    <text evidence="1">Belongs to the protein kinase superfamily. STE Ser/Thr protein kinase family. STE20 subfamily.</text>
</comment>
<dbReference type="InterPro" id="IPR008271">
    <property type="entry name" value="Ser/Thr_kinase_AS"/>
</dbReference>
<dbReference type="PANTHER" id="PTHR48012:SF21">
    <property type="entry name" value="PH DOMAIN-CONTAINING PROTEIN"/>
    <property type="match status" value="1"/>
</dbReference>
<evidence type="ECO:0000259" key="12">
    <source>
        <dbReference type="PROSITE" id="PS50011"/>
    </source>
</evidence>
<dbReference type="PROSITE" id="PS50011">
    <property type="entry name" value="PROTEIN_KINASE_DOM"/>
    <property type="match status" value="1"/>
</dbReference>
<protein>
    <recommendedName>
        <fullName evidence="2">non-specific serine/threonine protein kinase</fullName>
        <ecNumber evidence="2">2.7.11.1</ecNumber>
    </recommendedName>
</protein>
<feature type="compositionally biased region" description="Pro residues" evidence="11">
    <location>
        <begin position="642"/>
        <end position="657"/>
    </location>
</feature>
<evidence type="ECO:0000313" key="13">
    <source>
        <dbReference type="EMBL" id="GJE95445.1"/>
    </source>
</evidence>
<feature type="region of interest" description="Disordered" evidence="11">
    <location>
        <begin position="347"/>
        <end position="367"/>
    </location>
</feature>
<dbReference type="EMBL" id="BPQB01000049">
    <property type="protein sequence ID" value="GJE95445.1"/>
    <property type="molecule type" value="Genomic_DNA"/>
</dbReference>
<comment type="catalytic activity">
    <reaction evidence="9">
        <text>L-seryl-[protein] + ATP = O-phospho-L-seryl-[protein] + ADP + H(+)</text>
        <dbReference type="Rhea" id="RHEA:17989"/>
        <dbReference type="Rhea" id="RHEA-COMP:9863"/>
        <dbReference type="Rhea" id="RHEA-COMP:11604"/>
        <dbReference type="ChEBI" id="CHEBI:15378"/>
        <dbReference type="ChEBI" id="CHEBI:29999"/>
        <dbReference type="ChEBI" id="CHEBI:30616"/>
        <dbReference type="ChEBI" id="CHEBI:83421"/>
        <dbReference type="ChEBI" id="CHEBI:456216"/>
        <dbReference type="EC" id="2.7.11.1"/>
    </reaction>
</comment>
<dbReference type="PANTHER" id="PTHR48012">
    <property type="entry name" value="STERILE20-LIKE KINASE, ISOFORM B-RELATED"/>
    <property type="match status" value="1"/>
</dbReference>
<dbReference type="PROSITE" id="PS00108">
    <property type="entry name" value="PROTEIN_KINASE_ST"/>
    <property type="match status" value="1"/>
</dbReference>
<feature type="region of interest" description="Disordered" evidence="11">
    <location>
        <begin position="627"/>
        <end position="682"/>
    </location>
</feature>
<feature type="compositionally biased region" description="Polar residues" evidence="11">
    <location>
        <begin position="555"/>
        <end position="566"/>
    </location>
</feature>
<keyword evidence="5 10" id="KW-0547">Nucleotide-binding</keyword>
<dbReference type="EC" id="2.7.11.1" evidence="2"/>
<sequence length="936" mass="101095">MAPTPSVHQLYRRLETIGKGAYGSVHKGVEIATGSVVALKIINLDTEDDDVADIQREVALLTQLRDAPNVTQYYGCFLDGPRVWIVMEYAQGGSVRTLMKASRDGTIEEKYVAVIIREVLFSLSYLHKSGIIHRDLKAANILVTAAGKVMICDFGVSALLVTASSKRNTLVGTPHWMAPEVAHGSSYDSKADIWSLGIMIYEMIKGSVPHSQIMDQHKLLQMIPRMKPPRLIEGEGSKELREFVAHCLRESPSDRLCADDLLKTKYMKAIVKSPPVTILKDLIVRYESWLQNGGTRASVAGSLPWEEEEDRELNAAESDEDEDASWEFDTVRARPSLGLSRLDSLSFNAADETPNPTLRPPASKVPPTLRMLFEDGDAPPEPIKLSGFDAPITPIATGSTSLLPPPSMPIARGRNRSRGGAASPIEEQEDVLTAKQPTFQFPPRSDTPKTARKLSAPNVHDDDDTLSVTDRHPPLGPGIPSRRSPSRQSSRAPSPQLSPVRGLRTDSPYQEIDIPALPESNPHKDTPPPIVFSMSSPDRSTAHETRPRMNRQRSKSNTVDSPPSLKTSHDWNFRSQSTFQFPPVGFAQPSTPPPLSAPVTRTHSRVSPTHASVSTIHTVSRTSHQFTGSLDASTSARRYQQPPGPVPTGPLPTPPPVMRSRSAAPFGEPSSFTTAPSSAGPEAAFHAIPRKPSMSRLASLPVMETVQTPSRPWTFGRTERSGSLDTGPPLPGLKDVLKIPSLTSEHRLGMADLLPPSPSAAPPSSKPSPSPSPLGSSTPADTLQLSPRTLPFSNTAASSSSTSLNSLSSLSHSLNGDHPPRPLAHGRSQSFGTTHIGFPSSQPLSYPSELQMSGIAGPGPAIHPLDFAALLQSNDVMHAELARTVDDLAHWLGVVEVGLGTLLDGGEDTIEEEAETEDVFSRSQAPRYANSVNVQP</sequence>
<dbReference type="SMART" id="SM00220">
    <property type="entry name" value="S_TKc"/>
    <property type="match status" value="1"/>
</dbReference>
<feature type="region of interest" description="Disordered" evidence="11">
    <location>
        <begin position="912"/>
        <end position="936"/>
    </location>
</feature>
<dbReference type="Gene3D" id="1.10.510.10">
    <property type="entry name" value="Transferase(Phosphotransferase) domain 1"/>
    <property type="match status" value="1"/>
</dbReference>
<dbReference type="OrthoDB" id="248923at2759"/>
<evidence type="ECO:0000256" key="10">
    <source>
        <dbReference type="PROSITE-ProRule" id="PRU10141"/>
    </source>
</evidence>
<feature type="region of interest" description="Disordered" evidence="11">
    <location>
        <begin position="749"/>
        <end position="845"/>
    </location>
</feature>
<dbReference type="InterPro" id="IPR017441">
    <property type="entry name" value="Protein_kinase_ATP_BS"/>
</dbReference>
<evidence type="ECO:0000256" key="3">
    <source>
        <dbReference type="ARBA" id="ARBA00022527"/>
    </source>
</evidence>
<evidence type="ECO:0000256" key="2">
    <source>
        <dbReference type="ARBA" id="ARBA00012513"/>
    </source>
</evidence>
<evidence type="ECO:0000256" key="7">
    <source>
        <dbReference type="ARBA" id="ARBA00022840"/>
    </source>
</evidence>
<evidence type="ECO:0000256" key="1">
    <source>
        <dbReference type="ARBA" id="ARBA00008874"/>
    </source>
</evidence>
<dbReference type="AlphaFoldDB" id="A0A9P3GKZ3"/>
<evidence type="ECO:0000256" key="11">
    <source>
        <dbReference type="SAM" id="MobiDB-lite"/>
    </source>
</evidence>
<feature type="binding site" evidence="10">
    <location>
        <position position="40"/>
    </location>
    <ligand>
        <name>ATP</name>
        <dbReference type="ChEBI" id="CHEBI:30616"/>
    </ligand>
</feature>
<feature type="region of interest" description="Disordered" evidence="11">
    <location>
        <begin position="396"/>
        <end position="613"/>
    </location>
</feature>
<keyword evidence="6" id="KW-0418">Kinase</keyword>
<evidence type="ECO:0000256" key="5">
    <source>
        <dbReference type="ARBA" id="ARBA00022741"/>
    </source>
</evidence>
<organism evidence="13 14">
    <name type="scientific">Phanerochaete sordida</name>
    <dbReference type="NCBI Taxonomy" id="48140"/>
    <lineage>
        <taxon>Eukaryota</taxon>
        <taxon>Fungi</taxon>
        <taxon>Dikarya</taxon>
        <taxon>Basidiomycota</taxon>
        <taxon>Agaricomycotina</taxon>
        <taxon>Agaricomycetes</taxon>
        <taxon>Polyporales</taxon>
        <taxon>Phanerochaetaceae</taxon>
        <taxon>Phanerochaete</taxon>
    </lineage>
</organism>
<comment type="catalytic activity">
    <reaction evidence="8">
        <text>L-threonyl-[protein] + ATP = O-phospho-L-threonyl-[protein] + ADP + H(+)</text>
        <dbReference type="Rhea" id="RHEA:46608"/>
        <dbReference type="Rhea" id="RHEA-COMP:11060"/>
        <dbReference type="Rhea" id="RHEA-COMP:11605"/>
        <dbReference type="ChEBI" id="CHEBI:15378"/>
        <dbReference type="ChEBI" id="CHEBI:30013"/>
        <dbReference type="ChEBI" id="CHEBI:30616"/>
        <dbReference type="ChEBI" id="CHEBI:61977"/>
        <dbReference type="ChEBI" id="CHEBI:456216"/>
        <dbReference type="EC" id="2.7.11.1"/>
    </reaction>
</comment>
<keyword evidence="14" id="KW-1185">Reference proteome</keyword>
<dbReference type="Pfam" id="PF00069">
    <property type="entry name" value="Pkinase"/>
    <property type="match status" value="1"/>
</dbReference>
<feature type="compositionally biased region" description="Pro residues" evidence="11">
    <location>
        <begin position="755"/>
        <end position="772"/>
    </location>
</feature>
<feature type="domain" description="Protein kinase" evidence="12">
    <location>
        <begin position="11"/>
        <end position="267"/>
    </location>
</feature>
<evidence type="ECO:0000256" key="9">
    <source>
        <dbReference type="ARBA" id="ARBA00048679"/>
    </source>
</evidence>
<evidence type="ECO:0000256" key="6">
    <source>
        <dbReference type="ARBA" id="ARBA00022777"/>
    </source>
</evidence>
<dbReference type="GO" id="GO:0005737">
    <property type="term" value="C:cytoplasm"/>
    <property type="evidence" value="ECO:0007669"/>
    <property type="project" value="TreeGrafter"/>
</dbReference>
<feature type="compositionally biased region" description="Low complexity" evidence="11">
    <location>
        <begin position="478"/>
        <end position="499"/>
    </location>
</feature>
<dbReference type="GO" id="GO:0005524">
    <property type="term" value="F:ATP binding"/>
    <property type="evidence" value="ECO:0007669"/>
    <property type="project" value="UniProtKB-UniRule"/>
</dbReference>
<feature type="compositionally biased region" description="Polar residues" evidence="11">
    <location>
        <begin position="627"/>
        <end position="638"/>
    </location>
</feature>
<keyword evidence="3" id="KW-0723">Serine/threonine-protein kinase</keyword>
<dbReference type="Gene3D" id="3.30.200.20">
    <property type="entry name" value="Phosphorylase Kinase, domain 1"/>
    <property type="match status" value="1"/>
</dbReference>
<keyword evidence="4" id="KW-0808">Transferase</keyword>
<dbReference type="SUPFAM" id="SSF56112">
    <property type="entry name" value="Protein kinase-like (PK-like)"/>
    <property type="match status" value="1"/>
</dbReference>
<feature type="compositionally biased region" description="Polar residues" evidence="11">
    <location>
        <begin position="827"/>
        <end position="845"/>
    </location>
</feature>
<feature type="compositionally biased region" description="Low complexity" evidence="11">
    <location>
        <begin position="793"/>
        <end position="814"/>
    </location>
</feature>
<keyword evidence="7 10" id="KW-0067">ATP-binding</keyword>